<dbReference type="PANTHER" id="PTHR39206:SF1">
    <property type="entry name" value="SLL8004 PROTEIN"/>
    <property type="match status" value="1"/>
</dbReference>
<proteinExistence type="predicted"/>
<evidence type="ECO:0000313" key="1">
    <source>
        <dbReference type="EMBL" id="MBB5038291.1"/>
    </source>
</evidence>
<dbReference type="PANTHER" id="PTHR39206">
    <property type="entry name" value="SLL8004 PROTEIN"/>
    <property type="match status" value="1"/>
</dbReference>
<gene>
    <name evidence="1" type="ORF">HNQ64_002549</name>
</gene>
<dbReference type="EMBL" id="JACHIF010000004">
    <property type="protein sequence ID" value="MBB5038291.1"/>
    <property type="molecule type" value="Genomic_DNA"/>
</dbReference>
<dbReference type="AlphaFoldDB" id="A0A7W7YL83"/>
<organism evidence="1 2">
    <name type="scientific">Prosthecobacter dejongeii</name>
    <dbReference type="NCBI Taxonomy" id="48465"/>
    <lineage>
        <taxon>Bacteria</taxon>
        <taxon>Pseudomonadati</taxon>
        <taxon>Verrucomicrobiota</taxon>
        <taxon>Verrucomicrobiia</taxon>
        <taxon>Verrucomicrobiales</taxon>
        <taxon>Verrucomicrobiaceae</taxon>
        <taxon>Prosthecobacter</taxon>
    </lineage>
</organism>
<comment type="caution">
    <text evidence="1">The sequence shown here is derived from an EMBL/GenBank/DDBJ whole genome shotgun (WGS) entry which is preliminary data.</text>
</comment>
<evidence type="ECO:0000313" key="2">
    <source>
        <dbReference type="Proteomes" id="UP000534294"/>
    </source>
</evidence>
<accession>A0A7W7YL83</accession>
<name>A0A7W7YL83_9BACT</name>
<sequence length="133" mass="14809">MAIKAGKLLLHEIEGCLSAGQSFGLESTLSGQGHVRLLERAQAFGFQIEIHFLWIPSPTLAIRRIARRVRKGGHAIPSSDVHRRYSRSLENFAHIYAPLAGTWLLWDNTAKPPRLLLHSGQASLIELQSQLLP</sequence>
<keyword evidence="2" id="KW-1185">Reference proteome</keyword>
<dbReference type="InterPro" id="IPR027417">
    <property type="entry name" value="P-loop_NTPase"/>
</dbReference>
<dbReference type="SUPFAM" id="SSF52540">
    <property type="entry name" value="P-loop containing nucleoside triphosphate hydrolases"/>
    <property type="match status" value="1"/>
</dbReference>
<protein>
    <submittedName>
        <fullName evidence="1">Putative ABC-type ATPase</fullName>
    </submittedName>
</protein>
<dbReference type="Proteomes" id="UP000534294">
    <property type="component" value="Unassembled WGS sequence"/>
</dbReference>
<reference evidence="1 2" key="1">
    <citation type="submission" date="2020-08" db="EMBL/GenBank/DDBJ databases">
        <title>Genomic Encyclopedia of Type Strains, Phase IV (KMG-IV): sequencing the most valuable type-strain genomes for metagenomic binning, comparative biology and taxonomic classification.</title>
        <authorList>
            <person name="Goeker M."/>
        </authorList>
    </citation>
    <scope>NUCLEOTIDE SEQUENCE [LARGE SCALE GENOMIC DNA]</scope>
    <source>
        <strain evidence="1 2">DSM 12251</strain>
    </source>
</reference>
<dbReference type="Gene3D" id="3.40.50.300">
    <property type="entry name" value="P-loop containing nucleotide triphosphate hydrolases"/>
    <property type="match status" value="1"/>
</dbReference>
<dbReference type="RefSeq" id="WP_184208949.1">
    <property type="nucleotide sequence ID" value="NZ_JACHIF010000004.1"/>
</dbReference>